<keyword evidence="2" id="KW-1185">Reference proteome</keyword>
<dbReference type="Proteomes" id="UP000032566">
    <property type="component" value="Unassembled WGS sequence"/>
</dbReference>
<name>A0A0D7K3Z4_9BURK</name>
<dbReference type="EMBL" id="JXYQ01000073">
    <property type="protein sequence ID" value="KJA09071.1"/>
    <property type="molecule type" value="Genomic_DNA"/>
</dbReference>
<proteinExistence type="predicted"/>
<reference evidence="1 2" key="1">
    <citation type="submission" date="2014-12" db="EMBL/GenBank/DDBJ databases">
        <title>Isolation of bacteria from lake water.</title>
        <authorList>
            <person name="Sheng K.-Y."/>
            <person name="Chin P.-S."/>
            <person name="Chan K.-G."/>
            <person name="Tan G.S."/>
        </authorList>
    </citation>
    <scope>NUCLEOTIDE SEQUENCE [LARGE SCALE GENOMIC DNA]</scope>
    <source>
        <strain evidence="1 2">KY4</strain>
    </source>
</reference>
<evidence type="ECO:0000313" key="1">
    <source>
        <dbReference type="EMBL" id="KJA09071.1"/>
    </source>
</evidence>
<accession>A0A0D7K3Z4</accession>
<evidence type="ECO:0000313" key="2">
    <source>
        <dbReference type="Proteomes" id="UP000032566"/>
    </source>
</evidence>
<organism evidence="1 2">
    <name type="scientific">Acidovorax temperans</name>
    <dbReference type="NCBI Taxonomy" id="80878"/>
    <lineage>
        <taxon>Bacteria</taxon>
        <taxon>Pseudomonadati</taxon>
        <taxon>Pseudomonadota</taxon>
        <taxon>Betaproteobacteria</taxon>
        <taxon>Burkholderiales</taxon>
        <taxon>Comamonadaceae</taxon>
        <taxon>Acidovorax</taxon>
    </lineage>
</organism>
<comment type="caution">
    <text evidence="1">The sequence shown here is derived from an EMBL/GenBank/DDBJ whole genome shotgun (WGS) entry which is preliminary data.</text>
</comment>
<sequence length="177" mass="17620">MSICSLDHCAGAVVGAFAGLATGAGGISNVRQLSRSVVSTSLQLGKQLGGAGVWRALAGSGASLGGGTVLGEVVGKLALQPVASQISASAASTSSSKGDLCIFVDLGDFITVGVSKFSIPFRCSERSPRGGCTLGMQGAFCMGGFQPCFGQSDALHGQCEAKAQPKGERCVFPDVGS</sequence>
<protein>
    <submittedName>
        <fullName evidence="1">Uncharacterized protein</fullName>
    </submittedName>
</protein>
<gene>
    <name evidence="1" type="ORF">RP29_18520</name>
</gene>
<dbReference type="AlphaFoldDB" id="A0A0D7K3Z4"/>